<protein>
    <submittedName>
        <fullName evidence="1">Uncharacterized protein</fullName>
    </submittedName>
</protein>
<accession>A0A8T3AL92</accession>
<dbReference type="Pfam" id="PF09808">
    <property type="entry name" value="SNAPC1"/>
    <property type="match status" value="1"/>
</dbReference>
<dbReference type="PANTHER" id="PTHR15131">
    <property type="entry name" value="SMALL NUCLEAR RNA ACTIVATING COMPLEX, POLYPEPTIDE 1"/>
    <property type="match status" value="1"/>
</dbReference>
<keyword evidence="2" id="KW-1185">Reference proteome</keyword>
<dbReference type="Proteomes" id="UP000829196">
    <property type="component" value="Unassembled WGS sequence"/>
</dbReference>
<reference evidence="1" key="1">
    <citation type="journal article" date="2022" name="Front. Genet.">
        <title>Chromosome-Scale Assembly of the Dendrobium nobile Genome Provides Insights Into the Molecular Mechanism of the Biosynthesis of the Medicinal Active Ingredient of Dendrobium.</title>
        <authorList>
            <person name="Xu Q."/>
            <person name="Niu S.-C."/>
            <person name="Li K.-L."/>
            <person name="Zheng P.-J."/>
            <person name="Zhang X.-J."/>
            <person name="Jia Y."/>
            <person name="Liu Y."/>
            <person name="Niu Y.-X."/>
            <person name="Yu L.-H."/>
            <person name="Chen D.-F."/>
            <person name="Zhang G.-Q."/>
        </authorList>
    </citation>
    <scope>NUCLEOTIDE SEQUENCE</scope>
    <source>
        <tissue evidence="1">Leaf</tissue>
    </source>
</reference>
<gene>
    <name evidence="1" type="ORF">KFK09_023323</name>
</gene>
<comment type="caution">
    <text evidence="1">The sequence shown here is derived from an EMBL/GenBank/DDBJ whole genome shotgun (WGS) entry which is preliminary data.</text>
</comment>
<proteinExistence type="predicted"/>
<sequence length="272" mass="31160">MDPTTFKLDIDELLDDFTRDNSTTLADMKRVWFAKKFSYIYEASPRSNSVFFMQSLFSHSIGHMGSSTSLSQRLGGLYCLYCLYETQPYKPRVKIYLCLGELKRLKLLVVDAKENGIRVVPALVKRMLTENMFLFGSSDSCSVTQRVDEVTKLHDKNLQIAYEKLLSNTEIEDYVHMNLGVELGLESFKKMSTEYAKAKEEAIKEASNSVGMEDLKHIAENRKLASEMVEKLVEEWDSQKESFYKQTGISNCRELALADVEGFAEVERLLDE</sequence>
<dbReference type="InterPro" id="IPR019188">
    <property type="entry name" value="SNAPC1"/>
</dbReference>
<dbReference type="GO" id="GO:0019185">
    <property type="term" value="C:snRNA-activating protein complex"/>
    <property type="evidence" value="ECO:0007669"/>
    <property type="project" value="TreeGrafter"/>
</dbReference>
<name>A0A8T3AL92_DENNO</name>
<dbReference type="GO" id="GO:0043565">
    <property type="term" value="F:sequence-specific DNA binding"/>
    <property type="evidence" value="ECO:0007669"/>
    <property type="project" value="TreeGrafter"/>
</dbReference>
<dbReference type="PANTHER" id="PTHR15131:SF3">
    <property type="entry name" value="SNRNA-ACTIVATING PROTEIN COMPLEX SUBUNIT 1"/>
    <property type="match status" value="1"/>
</dbReference>
<organism evidence="1 2">
    <name type="scientific">Dendrobium nobile</name>
    <name type="common">Orchid</name>
    <dbReference type="NCBI Taxonomy" id="94219"/>
    <lineage>
        <taxon>Eukaryota</taxon>
        <taxon>Viridiplantae</taxon>
        <taxon>Streptophyta</taxon>
        <taxon>Embryophyta</taxon>
        <taxon>Tracheophyta</taxon>
        <taxon>Spermatophyta</taxon>
        <taxon>Magnoliopsida</taxon>
        <taxon>Liliopsida</taxon>
        <taxon>Asparagales</taxon>
        <taxon>Orchidaceae</taxon>
        <taxon>Epidendroideae</taxon>
        <taxon>Malaxideae</taxon>
        <taxon>Dendrobiinae</taxon>
        <taxon>Dendrobium</taxon>
    </lineage>
</organism>
<dbReference type="GO" id="GO:0042795">
    <property type="term" value="P:snRNA transcription by RNA polymerase II"/>
    <property type="evidence" value="ECO:0007669"/>
    <property type="project" value="TreeGrafter"/>
</dbReference>
<evidence type="ECO:0000313" key="1">
    <source>
        <dbReference type="EMBL" id="KAI0496997.1"/>
    </source>
</evidence>
<evidence type="ECO:0000313" key="2">
    <source>
        <dbReference type="Proteomes" id="UP000829196"/>
    </source>
</evidence>
<dbReference type="AlphaFoldDB" id="A0A8T3AL92"/>
<dbReference type="OrthoDB" id="20127at2759"/>
<dbReference type="EMBL" id="JAGYWB010000016">
    <property type="protein sequence ID" value="KAI0496997.1"/>
    <property type="molecule type" value="Genomic_DNA"/>
</dbReference>
<dbReference type="GO" id="GO:0042796">
    <property type="term" value="P:snRNA transcription by RNA polymerase III"/>
    <property type="evidence" value="ECO:0007669"/>
    <property type="project" value="TreeGrafter"/>
</dbReference>